<evidence type="ECO:0000256" key="1">
    <source>
        <dbReference type="ARBA" id="ARBA00022729"/>
    </source>
</evidence>
<keyword evidence="1 2" id="KW-0732">Signal</keyword>
<dbReference type="InterPro" id="IPR009331">
    <property type="entry name" value="Oligogalacturonate-sp_porin"/>
</dbReference>
<dbReference type="GO" id="GO:0015288">
    <property type="term" value="F:porin activity"/>
    <property type="evidence" value="ECO:0007669"/>
    <property type="project" value="TreeGrafter"/>
</dbReference>
<dbReference type="SUPFAM" id="SSF56935">
    <property type="entry name" value="Porins"/>
    <property type="match status" value="1"/>
</dbReference>
<dbReference type="Gene3D" id="2.40.160.40">
    <property type="entry name" value="monomeric porin ompg"/>
    <property type="match status" value="1"/>
</dbReference>
<dbReference type="RefSeq" id="WP_103059461.1">
    <property type="nucleotide sequence ID" value="NZ_BSOF01000029.1"/>
</dbReference>
<dbReference type="OrthoDB" id="5817226at2"/>
<dbReference type="Pfam" id="PF06178">
    <property type="entry name" value="KdgM"/>
    <property type="match status" value="1"/>
</dbReference>
<dbReference type="PANTHER" id="PTHR38105">
    <property type="entry name" value="OUTER MEMBRANE PROTEIN-RELATED-RELATED"/>
    <property type="match status" value="1"/>
</dbReference>
<comment type="caution">
    <text evidence="3">The sequence shown here is derived from an EMBL/GenBank/DDBJ whole genome shotgun (WGS) entry which is preliminary data.</text>
</comment>
<name>A0A2K1QAN4_9GAMM</name>
<dbReference type="GO" id="GO:0015772">
    <property type="term" value="P:oligosaccharide transport"/>
    <property type="evidence" value="ECO:0007669"/>
    <property type="project" value="TreeGrafter"/>
</dbReference>
<dbReference type="EMBL" id="NWUO01000005">
    <property type="protein sequence ID" value="PNS12104.1"/>
    <property type="molecule type" value="Genomic_DNA"/>
</dbReference>
<keyword evidence="4" id="KW-1185">Reference proteome</keyword>
<protein>
    <submittedName>
        <fullName evidence="3">Porin</fullName>
    </submittedName>
</protein>
<evidence type="ECO:0000313" key="4">
    <source>
        <dbReference type="Proteomes" id="UP000236345"/>
    </source>
</evidence>
<dbReference type="AlphaFoldDB" id="A0A2K1QAN4"/>
<dbReference type="GO" id="GO:0009279">
    <property type="term" value="C:cell outer membrane"/>
    <property type="evidence" value="ECO:0007669"/>
    <property type="project" value="TreeGrafter"/>
</dbReference>
<organism evidence="3 4">
    <name type="scientific">Mixta theicola</name>
    <dbReference type="NCBI Taxonomy" id="1458355"/>
    <lineage>
        <taxon>Bacteria</taxon>
        <taxon>Pseudomonadati</taxon>
        <taxon>Pseudomonadota</taxon>
        <taxon>Gammaproteobacteria</taxon>
        <taxon>Enterobacterales</taxon>
        <taxon>Erwiniaceae</taxon>
        <taxon>Mixta</taxon>
    </lineage>
</organism>
<accession>A0A2K1QAN4</accession>
<gene>
    <name evidence="3" type="ORF">COO59_08995</name>
</gene>
<dbReference type="Proteomes" id="UP000236345">
    <property type="component" value="Unassembled WGS sequence"/>
</dbReference>
<dbReference type="InterPro" id="IPR053713">
    <property type="entry name" value="Bact_OM_Channel_sf"/>
</dbReference>
<proteinExistence type="predicted"/>
<evidence type="ECO:0000313" key="3">
    <source>
        <dbReference type="EMBL" id="PNS12104.1"/>
    </source>
</evidence>
<sequence length="224" mass="26467">MNKQIIIFCGLLSASASAVTLDYRHEWQDDSRVHKDRITVSHRFANGVGFSLETKWKSGGDEANKALHDTVSNGSESSINWQHRITPQWFIQPGFTLESGSESSIYKPLLLTGYGFSNGFYLNGRYRYEYKRENKAGKENMKTNRGEFWLGYNFTDWRIEYNYIYKRSDQIRFDNKKWDYEHNLKVRWKYSKTLAPYIEVGNISVRKESDERQTRLRTGIQYSF</sequence>
<feature type="chain" id="PRO_5014340334" evidence="2">
    <location>
        <begin position="19"/>
        <end position="224"/>
    </location>
</feature>
<dbReference type="PANTHER" id="PTHR38105:SF5">
    <property type="entry name" value="OUTER MEMBRANE PROTEIN"/>
    <property type="match status" value="1"/>
</dbReference>
<feature type="signal peptide" evidence="2">
    <location>
        <begin position="1"/>
        <end position="18"/>
    </location>
</feature>
<reference evidence="4" key="1">
    <citation type="submission" date="2017-09" db="EMBL/GenBank/DDBJ databases">
        <authorList>
            <person name="Palmer M."/>
            <person name="Steenkamp E.T."/>
            <person name="Coetzee M.P."/>
            <person name="Avontuur J.R."/>
            <person name="Van Zyl E."/>
            <person name="Chan W.-Y."/>
            <person name="Blom J."/>
            <person name="Venter S.N."/>
        </authorList>
    </citation>
    <scope>NUCLEOTIDE SEQUENCE [LARGE SCALE GENOMIC DNA]</scope>
    <source>
        <strain evidence="4">QC88-366</strain>
    </source>
</reference>
<evidence type="ECO:0000256" key="2">
    <source>
        <dbReference type="SAM" id="SignalP"/>
    </source>
</evidence>